<dbReference type="Proteomes" id="UP000502533">
    <property type="component" value="Chromosome"/>
</dbReference>
<feature type="chain" id="PRO_5032924146" evidence="2">
    <location>
        <begin position="22"/>
        <end position="204"/>
    </location>
</feature>
<sequence>MSWGGACMGVMLLAAAGMAHAATTAFNKLPDYEKFGITITSSYHVRKCGVTVRVNQSRFVGSAAALENEGILDNVTPALMTQRPAYYVGQAMHEIVPTIIYHVFLRYSDASDCHFTFHMKGGEEDALYYGPSDPAFLSFVVNRHTMTQVDWYKASFDEIREVASRFEEDPAYATPAGAEENGMSPPHASLLAQPGMQDVTDGVQ</sequence>
<keyword evidence="4" id="KW-1185">Reference proteome</keyword>
<protein>
    <submittedName>
        <fullName evidence="3">Uncharacterized protein</fullName>
    </submittedName>
</protein>
<evidence type="ECO:0000256" key="2">
    <source>
        <dbReference type="SAM" id="SignalP"/>
    </source>
</evidence>
<evidence type="ECO:0000313" key="3">
    <source>
        <dbReference type="EMBL" id="QIP37122.1"/>
    </source>
</evidence>
<organism evidence="3 4">
    <name type="scientific">Komagataeibacter rhaeticus</name>
    <dbReference type="NCBI Taxonomy" id="215221"/>
    <lineage>
        <taxon>Bacteria</taxon>
        <taxon>Pseudomonadati</taxon>
        <taxon>Pseudomonadota</taxon>
        <taxon>Alphaproteobacteria</taxon>
        <taxon>Acetobacterales</taxon>
        <taxon>Acetobacteraceae</taxon>
        <taxon>Komagataeibacter</taxon>
    </lineage>
</organism>
<keyword evidence="2" id="KW-0732">Signal</keyword>
<dbReference type="EMBL" id="CP050139">
    <property type="protein sequence ID" value="QIP37122.1"/>
    <property type="molecule type" value="Genomic_DNA"/>
</dbReference>
<gene>
    <name evidence="3" type="ORF">GWK63_13715</name>
</gene>
<dbReference type="AlphaFoldDB" id="A0A858JN46"/>
<evidence type="ECO:0000313" key="4">
    <source>
        <dbReference type="Proteomes" id="UP000502533"/>
    </source>
</evidence>
<proteinExistence type="predicted"/>
<feature type="region of interest" description="Disordered" evidence="1">
    <location>
        <begin position="171"/>
        <end position="204"/>
    </location>
</feature>
<accession>A0A858JN46</accession>
<dbReference type="KEGG" id="kre:GWK63_13715"/>
<evidence type="ECO:0000256" key="1">
    <source>
        <dbReference type="SAM" id="MobiDB-lite"/>
    </source>
</evidence>
<name>A0A858JN46_9PROT</name>
<reference evidence="3 4" key="1">
    <citation type="submission" date="2020-03" db="EMBL/GenBank/DDBJ databases">
        <title>Isolation of cellulose-producing strains, genome characterization and application of the synthesized cellulose films as an economical and sustainable material for piezoelectric sensor construction.</title>
        <authorList>
            <person name="Mangayil R.K."/>
        </authorList>
    </citation>
    <scope>NUCLEOTIDE SEQUENCE [LARGE SCALE GENOMIC DNA]</scope>
    <source>
        <strain evidence="3 4">ENS 9a1a</strain>
    </source>
</reference>
<feature type="signal peptide" evidence="2">
    <location>
        <begin position="1"/>
        <end position="21"/>
    </location>
</feature>